<protein>
    <submittedName>
        <fullName evidence="1">Uncharacterized protein</fullName>
    </submittedName>
</protein>
<organism evidence="1 2">
    <name type="scientific">Arsenophonus nasoniae</name>
    <name type="common">son-killer infecting Nasonia vitripennis</name>
    <dbReference type="NCBI Taxonomy" id="638"/>
    <lineage>
        <taxon>Bacteria</taxon>
        <taxon>Pseudomonadati</taxon>
        <taxon>Pseudomonadota</taxon>
        <taxon>Gammaproteobacteria</taxon>
        <taxon>Enterobacterales</taxon>
        <taxon>Morganellaceae</taxon>
        <taxon>Arsenophonus</taxon>
    </lineage>
</organism>
<sequence length="172" mass="19591">MVLTQSIYEQIAALERRGQIEEAKALARNAYEKQNQENTKESERLTQAHKRSLDDLTGSFNVLMAASTQSLTLYNQVLQKEKDKENAIYARQLEERKAQIKTESQFAIHTIETAAQINAAINAGKDPLKERARIQQEINQRYKEGSLTLNEYTQALKGLDKLYAPQKRPGNP</sequence>
<dbReference type="EMBL" id="CP038613">
    <property type="protein sequence ID" value="QBY44785.1"/>
    <property type="molecule type" value="Genomic_DNA"/>
</dbReference>
<dbReference type="GeneID" id="96878312"/>
<name>A0A4P7KWY5_9GAMM</name>
<dbReference type="RefSeq" id="WP_135677979.1">
    <property type="nucleotide sequence ID" value="NZ_CP038613.1"/>
</dbReference>
<accession>A0A4P7KWY5</accession>
<dbReference type="AlphaFoldDB" id="A0A4P7KWY5"/>
<dbReference type="KEGG" id="ans:ArsFIN_33710"/>
<dbReference type="Proteomes" id="UP000295134">
    <property type="component" value="Chromosome"/>
</dbReference>
<proteinExistence type="predicted"/>
<reference evidence="1 2" key="1">
    <citation type="submission" date="2019-03" db="EMBL/GenBank/DDBJ databases">
        <title>Long-read sequencing reveals hyperdense prophage content in a complex bacterial symbiont genome.</title>
        <authorList>
            <person name="Frost C.L."/>
            <person name="Siozios S."/>
            <person name="Nadal-Jimenez P."/>
            <person name="Brockhurst M.A."/>
            <person name="King K.C."/>
            <person name="Darby A.C."/>
            <person name="Hurst G.D.D."/>
        </authorList>
    </citation>
    <scope>NUCLEOTIDE SEQUENCE [LARGE SCALE GENOMIC DNA]</scope>
    <source>
        <strain evidence="1 2">FIN</strain>
    </source>
</reference>
<gene>
    <name evidence="1" type="ORF">ArsFIN_33710</name>
</gene>
<evidence type="ECO:0000313" key="2">
    <source>
        <dbReference type="Proteomes" id="UP000295134"/>
    </source>
</evidence>
<evidence type="ECO:0000313" key="1">
    <source>
        <dbReference type="EMBL" id="QBY44785.1"/>
    </source>
</evidence>